<comment type="caution">
    <text evidence="2">The sequence shown here is derived from an EMBL/GenBank/DDBJ whole genome shotgun (WGS) entry which is preliminary data.</text>
</comment>
<evidence type="ECO:0000313" key="2">
    <source>
        <dbReference type="EMBL" id="MEY2184306.1"/>
    </source>
</evidence>
<evidence type="ECO:0000259" key="1">
    <source>
        <dbReference type="Pfam" id="PF00582"/>
    </source>
</evidence>
<dbReference type="Proteomes" id="UP001562159">
    <property type="component" value="Unassembled WGS sequence"/>
</dbReference>
<reference evidence="2 3" key="1">
    <citation type="submission" date="2024-07" db="EMBL/GenBank/DDBJ databases">
        <title>Molecular mechanisms and environmental adaptations of flagellar loss and biofilm growth of Rhodanobacter under environmental stress.</title>
        <authorList>
            <person name="Chen M."/>
        </authorList>
    </citation>
    <scope>NUCLEOTIDE SEQUENCE [LARGE SCALE GENOMIC DNA]</scope>
    <source>
        <strain evidence="2 3">RS22</strain>
    </source>
</reference>
<evidence type="ECO:0000313" key="3">
    <source>
        <dbReference type="Proteomes" id="UP001562159"/>
    </source>
</evidence>
<dbReference type="InterPro" id="IPR006016">
    <property type="entry name" value="UspA"/>
</dbReference>
<gene>
    <name evidence="2" type="ORF">AB7878_17990</name>
</gene>
<sequence>MHDLLAYCESCEDWPASAAYAARLAAAFDGHVTGIHACPVPSLMSSPYDTPDLMADLLNVTRQLEEDAVASGPSFEAFARACGATRVAWQVAEEEVPRALNLAGSWHDALVVGRTLQTPWGSASAVGGMVLGAGLPCIVVPEGHVGESLPDGMAIAWNGSLEAIRATHAVLPLLRRARRVTILDGGQPLSASLDDWKPPFGLAGYLARHGIHSETMFLSKPGDSVGTLLLHAAKQAGADMLVMGAYGHTRFSEWVLGGATRDVLERIDMPVFMRH</sequence>
<accession>A0ABV4AV89</accession>
<feature type="domain" description="UspA" evidence="1">
    <location>
        <begin position="225"/>
        <end position="273"/>
    </location>
</feature>
<dbReference type="CDD" id="cd00293">
    <property type="entry name" value="USP-like"/>
    <property type="match status" value="1"/>
</dbReference>
<keyword evidence="3" id="KW-1185">Reference proteome</keyword>
<proteinExistence type="predicted"/>
<dbReference type="EMBL" id="JBGBPY010000001">
    <property type="protein sequence ID" value="MEY2184306.1"/>
    <property type="molecule type" value="Genomic_DNA"/>
</dbReference>
<dbReference type="SUPFAM" id="SSF52402">
    <property type="entry name" value="Adenine nucleotide alpha hydrolases-like"/>
    <property type="match status" value="2"/>
</dbReference>
<dbReference type="Gene3D" id="3.40.50.12370">
    <property type="match status" value="1"/>
</dbReference>
<name>A0ABV4AV89_9GAMM</name>
<protein>
    <submittedName>
        <fullName evidence="2">Universal stress protein</fullName>
    </submittedName>
</protein>
<organism evidence="2 3">
    <name type="scientific">Rhodanobacter humi</name>
    <dbReference type="NCBI Taxonomy" id="1888173"/>
    <lineage>
        <taxon>Bacteria</taxon>
        <taxon>Pseudomonadati</taxon>
        <taxon>Pseudomonadota</taxon>
        <taxon>Gammaproteobacteria</taxon>
        <taxon>Lysobacterales</taxon>
        <taxon>Rhodanobacteraceae</taxon>
        <taxon>Rhodanobacter</taxon>
    </lineage>
</organism>
<dbReference type="Pfam" id="PF00582">
    <property type="entry name" value="Usp"/>
    <property type="match status" value="1"/>
</dbReference>